<dbReference type="InterPro" id="IPR036527">
    <property type="entry name" value="SCP2_sterol-bd_dom_sf"/>
</dbReference>
<dbReference type="PANTHER" id="PTHR37817:SF1">
    <property type="entry name" value="N-ACETYLTRANSFERASE EIS"/>
    <property type="match status" value="1"/>
</dbReference>
<keyword evidence="4" id="KW-1185">Reference proteome</keyword>
<dbReference type="InterPro" id="IPR025559">
    <property type="entry name" value="Eis_dom"/>
</dbReference>
<dbReference type="Gene3D" id="3.40.630.30">
    <property type="match status" value="2"/>
</dbReference>
<dbReference type="Pfam" id="PF13527">
    <property type="entry name" value="Acetyltransf_9"/>
    <property type="match status" value="1"/>
</dbReference>
<organism evidence="3 4">
    <name type="scientific">Pseudonocardia xishanensis</name>
    <dbReference type="NCBI Taxonomy" id="630995"/>
    <lineage>
        <taxon>Bacteria</taxon>
        <taxon>Bacillati</taxon>
        <taxon>Actinomycetota</taxon>
        <taxon>Actinomycetes</taxon>
        <taxon>Pseudonocardiales</taxon>
        <taxon>Pseudonocardiaceae</taxon>
        <taxon>Pseudonocardia</taxon>
    </lineage>
</organism>
<dbReference type="SUPFAM" id="SSF55718">
    <property type="entry name" value="SCP-like"/>
    <property type="match status" value="1"/>
</dbReference>
<dbReference type="InterPro" id="IPR041380">
    <property type="entry name" value="Acetyltransf_17"/>
</dbReference>
<dbReference type="SUPFAM" id="SSF55729">
    <property type="entry name" value="Acyl-CoA N-acyltransferases (Nat)"/>
    <property type="match status" value="1"/>
</dbReference>
<sequence length="420" mass="45263">MTQTTVGATRATSRAAAVRPLGPERWQEAYDLFMAALHVPPTTAERWEAVRGLYVADRVYGAFEGDDLVGTIMSSPQELTLPGGSNAPVAGVSVAGVRNGATRRGHLDRMVRTQILDLAARGEVFAALRPSTAALWHRWGVGPATRTTTVRVDRLRSGVRRELADRRDRARQLSPHSDLHEVLPPIHRRIAACRAGVVSRPDAWWACWDPYAGAPNQIHVAVAGPAAEPSGYVAWYVEYQGGGDVAAARRVLHVLELFADTPATALDLWAHLLHVELVEEIVATGRPLDEDVPLLLTDPRAATVGPVLDELWLRIVDVPTALALRPWAPTAGESVVVEVRDDLVESNAGCYRIGSDGARRVTAPPDLTCPVDQLAALYLGDRPPSRLAAAGRIAVHDAASVARADRLFATGPVPWAGTMF</sequence>
<dbReference type="InterPro" id="IPR016181">
    <property type="entry name" value="Acyl_CoA_acyltransferase"/>
</dbReference>
<dbReference type="InterPro" id="IPR051554">
    <property type="entry name" value="Acetyltransferase_Eis"/>
</dbReference>
<comment type="caution">
    <text evidence="3">The sequence shown here is derived from an EMBL/GenBank/DDBJ whole genome shotgun (WGS) entry which is preliminary data.</text>
</comment>
<evidence type="ECO:0000313" key="3">
    <source>
        <dbReference type="EMBL" id="GAA4555005.1"/>
    </source>
</evidence>
<dbReference type="EMBL" id="BAABGT010000089">
    <property type="protein sequence ID" value="GAA4555005.1"/>
    <property type="molecule type" value="Genomic_DNA"/>
</dbReference>
<protein>
    <submittedName>
        <fullName evidence="3">GNAT family N-acetyltransferase</fullName>
    </submittedName>
</protein>
<evidence type="ECO:0000259" key="1">
    <source>
        <dbReference type="Pfam" id="PF13530"/>
    </source>
</evidence>
<gene>
    <name evidence="3" type="ORF">GCM10023175_54480</name>
</gene>
<feature type="domain" description="Eis-like acetyltransferase" evidence="2">
    <location>
        <begin position="196"/>
        <end position="314"/>
    </location>
</feature>
<dbReference type="Pfam" id="PF13530">
    <property type="entry name" value="SCP2_2"/>
    <property type="match status" value="1"/>
</dbReference>
<feature type="domain" description="Enhanced intracellular survival protein" evidence="1">
    <location>
        <begin position="318"/>
        <end position="415"/>
    </location>
</feature>
<evidence type="ECO:0000313" key="4">
    <source>
        <dbReference type="Proteomes" id="UP001501598"/>
    </source>
</evidence>
<dbReference type="PANTHER" id="PTHR37817">
    <property type="entry name" value="N-ACETYLTRANSFERASE EIS"/>
    <property type="match status" value="1"/>
</dbReference>
<dbReference type="Gene3D" id="3.30.1050.10">
    <property type="entry name" value="SCP2 sterol-binding domain"/>
    <property type="match status" value="1"/>
</dbReference>
<reference evidence="4" key="1">
    <citation type="journal article" date="2019" name="Int. J. Syst. Evol. Microbiol.">
        <title>The Global Catalogue of Microorganisms (GCM) 10K type strain sequencing project: providing services to taxonomists for standard genome sequencing and annotation.</title>
        <authorList>
            <consortium name="The Broad Institute Genomics Platform"/>
            <consortium name="The Broad Institute Genome Sequencing Center for Infectious Disease"/>
            <person name="Wu L."/>
            <person name="Ma J."/>
        </authorList>
    </citation>
    <scope>NUCLEOTIDE SEQUENCE [LARGE SCALE GENOMIC DNA]</scope>
    <source>
        <strain evidence="4">JCM 17906</strain>
    </source>
</reference>
<accession>A0ABP8S026</accession>
<name>A0ABP8S026_9PSEU</name>
<dbReference type="Pfam" id="PF17668">
    <property type="entry name" value="Acetyltransf_17"/>
    <property type="match status" value="1"/>
</dbReference>
<proteinExistence type="predicted"/>
<dbReference type="Proteomes" id="UP001501598">
    <property type="component" value="Unassembled WGS sequence"/>
</dbReference>
<dbReference type="RefSeq" id="WP_345424589.1">
    <property type="nucleotide sequence ID" value="NZ_BAABGT010000089.1"/>
</dbReference>
<evidence type="ECO:0000259" key="2">
    <source>
        <dbReference type="Pfam" id="PF17668"/>
    </source>
</evidence>